<evidence type="ECO:0000256" key="1">
    <source>
        <dbReference type="SAM" id="MobiDB-lite"/>
    </source>
</evidence>
<feature type="region of interest" description="Disordered" evidence="1">
    <location>
        <begin position="1"/>
        <end position="20"/>
    </location>
</feature>
<dbReference type="AlphaFoldDB" id="A0A0V1MHM4"/>
<comment type="caution">
    <text evidence="2">The sequence shown here is derived from an EMBL/GenBank/DDBJ whole genome shotgun (WGS) entry which is preliminary data.</text>
</comment>
<protein>
    <submittedName>
        <fullName evidence="2">Uncharacterized protein</fullName>
    </submittedName>
</protein>
<sequence length="248" mass="28054">MPIRTRGNGLHHGPSRDCSSSLDMVSQTVIYMAGIVKQSFSLTSFLSRSVYNKEKWTYLKVMAIFHRNNHGEPCWIDEHLDYKEKPSVPSAMKRLLPPPLNRQSLASSWFLSGREGPYTKIRQSASPDFLNNVKTLCCGSRNQNILVFATGSNIILLAKRKTRGMDGRLKIVAQWYQQRLSIHAFVACNLMSAVYSLCTDKDIGTYRFIFQVLINKAAGLRVNLQAQTIICDFVITIVQQRSCSTKNV</sequence>
<name>A0A0V1MHM4_9BILA</name>
<gene>
    <name evidence="2" type="ORF">T10_1320</name>
</gene>
<keyword evidence="3" id="KW-1185">Reference proteome</keyword>
<dbReference type="EMBL" id="JYDO01000098">
    <property type="protein sequence ID" value="KRZ71350.1"/>
    <property type="molecule type" value="Genomic_DNA"/>
</dbReference>
<evidence type="ECO:0000313" key="3">
    <source>
        <dbReference type="Proteomes" id="UP000054843"/>
    </source>
</evidence>
<accession>A0A0V1MHM4</accession>
<reference evidence="2 3" key="1">
    <citation type="submission" date="2015-01" db="EMBL/GenBank/DDBJ databases">
        <title>Evolution of Trichinella species and genotypes.</title>
        <authorList>
            <person name="Korhonen P.K."/>
            <person name="Edoardo P."/>
            <person name="Giuseppe L.R."/>
            <person name="Gasser R.B."/>
        </authorList>
    </citation>
    <scope>NUCLEOTIDE SEQUENCE [LARGE SCALE GENOMIC DNA]</scope>
    <source>
        <strain evidence="2">ISS1980</strain>
    </source>
</reference>
<dbReference type="Proteomes" id="UP000054843">
    <property type="component" value="Unassembled WGS sequence"/>
</dbReference>
<organism evidence="2 3">
    <name type="scientific">Trichinella papuae</name>
    <dbReference type="NCBI Taxonomy" id="268474"/>
    <lineage>
        <taxon>Eukaryota</taxon>
        <taxon>Metazoa</taxon>
        <taxon>Ecdysozoa</taxon>
        <taxon>Nematoda</taxon>
        <taxon>Enoplea</taxon>
        <taxon>Dorylaimia</taxon>
        <taxon>Trichinellida</taxon>
        <taxon>Trichinellidae</taxon>
        <taxon>Trichinella</taxon>
    </lineage>
</organism>
<feature type="non-terminal residue" evidence="2">
    <location>
        <position position="248"/>
    </location>
</feature>
<evidence type="ECO:0000313" key="2">
    <source>
        <dbReference type="EMBL" id="KRZ71350.1"/>
    </source>
</evidence>
<proteinExistence type="predicted"/>